<evidence type="ECO:0000313" key="1">
    <source>
        <dbReference type="EMBL" id="QJX80482.1"/>
    </source>
</evidence>
<dbReference type="EMBL" id="CP045273">
    <property type="protein sequence ID" value="QJX80482.1"/>
    <property type="molecule type" value="Genomic_DNA"/>
</dbReference>
<keyword evidence="1" id="KW-0614">Plasmid</keyword>
<dbReference type="RefSeq" id="WP_171778473.1">
    <property type="nucleotide sequence ID" value="NZ_CP045273.1"/>
</dbReference>
<accession>A0A6M6E0G0</accession>
<dbReference type="Proteomes" id="UP000501076">
    <property type="component" value="Plasmid pFDU301A"/>
</dbReference>
<proteinExistence type="predicted"/>
<evidence type="ECO:0000313" key="2">
    <source>
        <dbReference type="Proteomes" id="UP000501076"/>
    </source>
</evidence>
<reference evidence="1 2" key="1">
    <citation type="submission" date="2019-10" db="EMBL/GenBank/DDBJ databases">
        <title>Complete genome sequences for adaption low water activity.</title>
        <authorList>
            <person name="Zhao L."/>
            <person name="Zhong J."/>
        </authorList>
    </citation>
    <scope>NUCLEOTIDE SEQUENCE [LARGE SCALE GENOMIC DNA]</scope>
    <source>
        <strain evidence="1 2">FDU301</strain>
        <plasmid evidence="2">pfdu301a</plasmid>
    </source>
</reference>
<gene>
    <name evidence="1" type="ORF">FDZ14_30810</name>
</gene>
<sequence length="136" mass="15871">MRITYYRSLNQNETYLATKKVIKEHFKDVDGMSVVFGLSREYNADSRCLTKLTLAKPILISISCSREKELLLSLYHSSKTKLNEDMKDQFYNFVIPSIKEWINNQTNKPDTAILGVEELVFSWNGSKYSKQELNYL</sequence>
<dbReference type="AlphaFoldDB" id="A0A6M6E0G0"/>
<protein>
    <submittedName>
        <fullName evidence="1">Uncharacterized protein</fullName>
    </submittedName>
</protein>
<name>A0A6M6E0G0_PRIMG</name>
<organism evidence="1 2">
    <name type="scientific">Priestia megaterium</name>
    <name type="common">Bacillus megaterium</name>
    <dbReference type="NCBI Taxonomy" id="1404"/>
    <lineage>
        <taxon>Bacteria</taxon>
        <taxon>Bacillati</taxon>
        <taxon>Bacillota</taxon>
        <taxon>Bacilli</taxon>
        <taxon>Bacillales</taxon>
        <taxon>Bacillaceae</taxon>
        <taxon>Priestia</taxon>
    </lineage>
</organism>
<geneLocation type="plasmid" evidence="2">
    <name>pfdu301a</name>
</geneLocation>